<dbReference type="InterPro" id="IPR004089">
    <property type="entry name" value="MCPsignal_dom"/>
</dbReference>
<dbReference type="PANTHER" id="PTHR43531">
    <property type="entry name" value="PROTEIN ICFG"/>
    <property type="match status" value="1"/>
</dbReference>
<reference evidence="12" key="1">
    <citation type="submission" date="2022-03" db="EMBL/GenBank/DDBJ databases">
        <title>Identification of a novel bacterium isolated from mangrove sediments.</title>
        <authorList>
            <person name="Pan X."/>
        </authorList>
    </citation>
    <scope>NUCLEOTIDE SEQUENCE</scope>
    <source>
        <strain evidence="12">B2580</strain>
    </source>
</reference>
<feature type="transmembrane region" description="Helical" evidence="9">
    <location>
        <begin position="180"/>
        <end position="201"/>
    </location>
</feature>
<dbReference type="Pfam" id="PF17200">
    <property type="entry name" value="sCache_2"/>
    <property type="match status" value="1"/>
</dbReference>
<gene>
    <name evidence="12" type="ORF">MTR64_04075</name>
</gene>
<proteinExistence type="inferred from homology"/>
<dbReference type="SMART" id="SM00304">
    <property type="entry name" value="HAMP"/>
    <property type="match status" value="2"/>
</dbReference>
<dbReference type="SUPFAM" id="SSF58104">
    <property type="entry name" value="Methyl-accepting chemotaxis protein (MCP) signaling domain"/>
    <property type="match status" value="1"/>
</dbReference>
<dbReference type="InterPro" id="IPR003660">
    <property type="entry name" value="HAMP_dom"/>
</dbReference>
<dbReference type="Gene3D" id="1.10.8.500">
    <property type="entry name" value="HAMP domain in histidine kinase"/>
    <property type="match status" value="1"/>
</dbReference>
<evidence type="ECO:0000313" key="13">
    <source>
        <dbReference type="Proteomes" id="UP001162880"/>
    </source>
</evidence>
<dbReference type="SUPFAM" id="SSF158472">
    <property type="entry name" value="HAMP domain-like"/>
    <property type="match status" value="1"/>
</dbReference>
<feature type="domain" description="HAMP" evidence="11">
    <location>
        <begin position="207"/>
        <end position="260"/>
    </location>
</feature>
<evidence type="ECO:0000256" key="9">
    <source>
        <dbReference type="SAM" id="Phobius"/>
    </source>
</evidence>
<evidence type="ECO:0000256" key="6">
    <source>
        <dbReference type="ARBA" id="ARBA00023136"/>
    </source>
</evidence>
<evidence type="ECO:0000256" key="3">
    <source>
        <dbReference type="ARBA" id="ARBA00022500"/>
    </source>
</evidence>
<keyword evidence="13" id="KW-1185">Reference proteome</keyword>
<dbReference type="RefSeq" id="WP_243991127.1">
    <property type="nucleotide sequence ID" value="NZ_JALHLE010000005.1"/>
</dbReference>
<keyword evidence="2" id="KW-1003">Cell membrane</keyword>
<evidence type="ECO:0000259" key="10">
    <source>
        <dbReference type="PROSITE" id="PS50111"/>
    </source>
</evidence>
<evidence type="ECO:0000256" key="2">
    <source>
        <dbReference type="ARBA" id="ARBA00022475"/>
    </source>
</evidence>
<dbReference type="Gene3D" id="3.30.450.20">
    <property type="entry name" value="PAS domain"/>
    <property type="match status" value="1"/>
</dbReference>
<keyword evidence="6 9" id="KW-0472">Membrane</keyword>
<dbReference type="Proteomes" id="UP001162880">
    <property type="component" value="Unassembled WGS sequence"/>
</dbReference>
<evidence type="ECO:0000256" key="4">
    <source>
        <dbReference type="ARBA" id="ARBA00022692"/>
    </source>
</evidence>
<evidence type="ECO:0000256" key="7">
    <source>
        <dbReference type="ARBA" id="ARBA00029447"/>
    </source>
</evidence>
<dbReference type="Pfam" id="PF00015">
    <property type="entry name" value="MCPsignal"/>
    <property type="match status" value="1"/>
</dbReference>
<feature type="transmembrane region" description="Helical" evidence="9">
    <location>
        <begin position="7"/>
        <end position="29"/>
    </location>
</feature>
<keyword evidence="5 9" id="KW-1133">Transmembrane helix</keyword>
<evidence type="ECO:0000256" key="1">
    <source>
        <dbReference type="ARBA" id="ARBA00004651"/>
    </source>
</evidence>
<dbReference type="PROSITE" id="PS50111">
    <property type="entry name" value="CHEMOTAXIS_TRANSDUC_2"/>
    <property type="match status" value="1"/>
</dbReference>
<comment type="subcellular location">
    <subcellularLocation>
        <location evidence="1">Cell membrane</location>
        <topology evidence="1">Multi-pass membrane protein</topology>
    </subcellularLocation>
</comment>
<protein>
    <submittedName>
        <fullName evidence="12">Cache domain-containing protein</fullName>
    </submittedName>
</protein>
<dbReference type="InterPro" id="IPR033480">
    <property type="entry name" value="sCache_2"/>
</dbReference>
<comment type="caution">
    <text evidence="12">The sequence shown here is derived from an EMBL/GenBank/DDBJ whole genome shotgun (WGS) entry which is preliminary data.</text>
</comment>
<name>A0ABT0AY44_9SPHN</name>
<dbReference type="Gene3D" id="1.10.287.950">
    <property type="entry name" value="Methyl-accepting chemotaxis protein"/>
    <property type="match status" value="1"/>
</dbReference>
<comment type="similarity">
    <text evidence="7">Belongs to the methyl-accepting chemotaxis (MCP) protein family.</text>
</comment>
<evidence type="ECO:0000259" key="11">
    <source>
        <dbReference type="PROSITE" id="PS50885"/>
    </source>
</evidence>
<evidence type="ECO:0000256" key="8">
    <source>
        <dbReference type="PROSITE-ProRule" id="PRU00284"/>
    </source>
</evidence>
<evidence type="ECO:0000256" key="5">
    <source>
        <dbReference type="ARBA" id="ARBA00022989"/>
    </source>
</evidence>
<keyword evidence="4 9" id="KW-0812">Transmembrane</keyword>
<keyword evidence="8" id="KW-0807">Transducer</keyword>
<dbReference type="InterPro" id="IPR051310">
    <property type="entry name" value="MCP_chemotaxis"/>
</dbReference>
<sequence>MVIRKKIGVITILAAVGLLATVAVGLWTLGRSMQDDVAKATRQNVESVYGILEHFHSLETSGTLSRDEAQKAALATISALRYDGENYFWVNDMAPNMLMHPLKPALDGTDISGLTDASGEPMFVKMVDVVKKDGQGFVDYNWDKPSGEKAVPKISYVKGFAPWGWIVGTGVYVDDIRSAIISHAVTLAIGVFLLLSVVVYVSHRLGNSITVPVETLTERMRALAEGDVDSEIPGLDRADEIGKMSQALAVFRDAAIAKAVAEANQQQAVDKVGEHLERLSRGDLSDRLDSMPAGYEALRTNFNAALEGLETAMLTVRENTINVSDASNEIRNASDDLARRSERQAASLEAIARALVEVTEAIRSTALDAREANNVVTEASTQAQRSGEIVHRAVRSMDEIRTASTSVHDVIAVIDSISFQTNLLALNAGVEAARAGPAGKGFAVVAEEVRALSLRSSEAAKEVNEQVNALVGQVTTGVEAVSEAGQLLERISAMIYEISTIVTNIAGSAERQATSVTEVSSRATGLEEMTQQNAAMAEEATAACSNLASNASVLMSEVSRFQVSEKRPGPAARKLARVA</sequence>
<dbReference type="CDD" id="cd06225">
    <property type="entry name" value="HAMP"/>
    <property type="match status" value="1"/>
</dbReference>
<keyword evidence="3" id="KW-0145">Chemotaxis</keyword>
<accession>A0ABT0AY44</accession>
<feature type="domain" description="HAMP" evidence="11">
    <location>
        <begin position="263"/>
        <end position="314"/>
    </location>
</feature>
<dbReference type="SMART" id="SM00283">
    <property type="entry name" value="MA"/>
    <property type="match status" value="1"/>
</dbReference>
<dbReference type="SMART" id="SM01049">
    <property type="entry name" value="Cache_2"/>
    <property type="match status" value="1"/>
</dbReference>
<evidence type="ECO:0000313" key="12">
    <source>
        <dbReference type="EMBL" id="MCJ2177727.1"/>
    </source>
</evidence>
<dbReference type="PANTHER" id="PTHR43531:SF11">
    <property type="entry name" value="METHYL-ACCEPTING CHEMOTAXIS PROTEIN 3"/>
    <property type="match status" value="1"/>
</dbReference>
<organism evidence="12 13">
    <name type="scientific">Novosphingobium album</name>
    <name type="common">ex Hu et al. 2023</name>
    <dbReference type="NCBI Taxonomy" id="2930093"/>
    <lineage>
        <taxon>Bacteria</taxon>
        <taxon>Pseudomonadati</taxon>
        <taxon>Pseudomonadota</taxon>
        <taxon>Alphaproteobacteria</taxon>
        <taxon>Sphingomonadales</taxon>
        <taxon>Sphingomonadaceae</taxon>
        <taxon>Novosphingobium</taxon>
    </lineage>
</organism>
<dbReference type="PROSITE" id="PS50885">
    <property type="entry name" value="HAMP"/>
    <property type="match status" value="2"/>
</dbReference>
<dbReference type="CDD" id="cd11386">
    <property type="entry name" value="MCP_signal"/>
    <property type="match status" value="1"/>
</dbReference>
<dbReference type="Pfam" id="PF00672">
    <property type="entry name" value="HAMP"/>
    <property type="match status" value="1"/>
</dbReference>
<dbReference type="EMBL" id="JALHLE010000005">
    <property type="protein sequence ID" value="MCJ2177727.1"/>
    <property type="molecule type" value="Genomic_DNA"/>
</dbReference>
<feature type="domain" description="Methyl-accepting transducer" evidence="10">
    <location>
        <begin position="319"/>
        <end position="548"/>
    </location>
</feature>